<dbReference type="SUPFAM" id="SSF54631">
    <property type="entry name" value="CBS-domain pair"/>
    <property type="match status" value="1"/>
</dbReference>
<dbReference type="Proteomes" id="UP000593890">
    <property type="component" value="Chromosome"/>
</dbReference>
<evidence type="ECO:0000259" key="3">
    <source>
        <dbReference type="PROSITE" id="PS51371"/>
    </source>
</evidence>
<reference evidence="5" key="1">
    <citation type="submission" date="2020-07" db="EMBL/GenBank/DDBJ databases">
        <title>Complete genome sequencing of Clostridia bacterium strain 12CBH8.</title>
        <authorList>
            <person name="Sakamoto M."/>
            <person name="Murakami T."/>
            <person name="Mori H."/>
        </authorList>
    </citation>
    <scope>NUCLEOTIDE SEQUENCE [LARGE SCALE GENOMIC DNA]</scope>
    <source>
        <strain evidence="5">12CBH8</strain>
    </source>
</reference>
<dbReference type="Pfam" id="PF00571">
    <property type="entry name" value="CBS"/>
    <property type="match status" value="2"/>
</dbReference>
<keyword evidence="5" id="KW-1185">Reference proteome</keyword>
<sequence length="137" mass="15027">MAYVSEVMNTRVVSVPSHEQVTKAAQLMSEHNIGSIPVVDNGQIKGMLTDRDIVLRCVAEGKDPTHVKVGDIMTTGTVYITPHQSVDDAVRMMSYEQIRRLPVVEDGKLAGIISLADLARMRDHTEVAQAICEISKP</sequence>
<dbReference type="CDD" id="cd04622">
    <property type="entry name" value="CBS_pair_HRP1_like"/>
    <property type="match status" value="1"/>
</dbReference>
<protein>
    <submittedName>
        <fullName evidence="4">CBS domain-containing protein</fullName>
    </submittedName>
</protein>
<dbReference type="RefSeq" id="WP_090264908.1">
    <property type="nucleotide sequence ID" value="NZ_AP023321.1"/>
</dbReference>
<dbReference type="SMART" id="SM00116">
    <property type="entry name" value="CBS"/>
    <property type="match status" value="2"/>
</dbReference>
<proteinExistence type="predicted"/>
<dbReference type="InterPro" id="IPR046342">
    <property type="entry name" value="CBS_dom_sf"/>
</dbReference>
<feature type="domain" description="CBS" evidence="3">
    <location>
        <begin position="73"/>
        <end position="129"/>
    </location>
</feature>
<dbReference type="InterPro" id="IPR000644">
    <property type="entry name" value="CBS_dom"/>
</dbReference>
<dbReference type="PANTHER" id="PTHR48108:SF34">
    <property type="entry name" value="CBS DOMAIN-CONTAINING PROTEIN YHCV"/>
    <property type="match status" value="1"/>
</dbReference>
<dbReference type="PANTHER" id="PTHR48108">
    <property type="entry name" value="CBS DOMAIN-CONTAINING PROTEIN CBSX2, CHLOROPLASTIC"/>
    <property type="match status" value="1"/>
</dbReference>
<keyword evidence="1" id="KW-0677">Repeat</keyword>
<dbReference type="Gene3D" id="3.10.580.10">
    <property type="entry name" value="CBS-domain"/>
    <property type="match status" value="1"/>
</dbReference>
<name>A0A7I8D3X7_9FIRM</name>
<dbReference type="KEGG" id="sman:C12CBH8_20990"/>
<keyword evidence="2" id="KW-0129">CBS domain</keyword>
<evidence type="ECO:0000256" key="1">
    <source>
        <dbReference type="ARBA" id="ARBA00022737"/>
    </source>
</evidence>
<evidence type="ECO:0000256" key="2">
    <source>
        <dbReference type="PROSITE-ProRule" id="PRU00703"/>
    </source>
</evidence>
<gene>
    <name evidence="4" type="ORF">C12CBH8_20990</name>
</gene>
<organism evidence="4 5">
    <name type="scientific">Solibaculum mannosilyticum</name>
    <dbReference type="NCBI Taxonomy" id="2780922"/>
    <lineage>
        <taxon>Bacteria</taxon>
        <taxon>Bacillati</taxon>
        <taxon>Bacillota</taxon>
        <taxon>Clostridia</taxon>
        <taxon>Eubacteriales</taxon>
        <taxon>Oscillospiraceae</taxon>
        <taxon>Solibaculum</taxon>
    </lineage>
</organism>
<evidence type="ECO:0000313" key="4">
    <source>
        <dbReference type="EMBL" id="BCI61460.1"/>
    </source>
</evidence>
<dbReference type="EMBL" id="AP023321">
    <property type="protein sequence ID" value="BCI61460.1"/>
    <property type="molecule type" value="Genomic_DNA"/>
</dbReference>
<dbReference type="PROSITE" id="PS51371">
    <property type="entry name" value="CBS"/>
    <property type="match status" value="2"/>
</dbReference>
<dbReference type="AlphaFoldDB" id="A0A7I8D3X7"/>
<dbReference type="InterPro" id="IPR051462">
    <property type="entry name" value="CBS_domain-containing"/>
</dbReference>
<accession>A0A7I8D3X7</accession>
<feature type="domain" description="CBS" evidence="3">
    <location>
        <begin position="8"/>
        <end position="64"/>
    </location>
</feature>
<evidence type="ECO:0000313" key="5">
    <source>
        <dbReference type="Proteomes" id="UP000593890"/>
    </source>
</evidence>